<protein>
    <submittedName>
        <fullName evidence="9">ABC transporter permease</fullName>
    </submittedName>
</protein>
<keyword evidence="5 7" id="KW-1133">Transmembrane helix</keyword>
<accession>A0ABW5GVY7</accession>
<evidence type="ECO:0000256" key="5">
    <source>
        <dbReference type="ARBA" id="ARBA00022989"/>
    </source>
</evidence>
<dbReference type="InterPro" id="IPR000515">
    <property type="entry name" value="MetI-like"/>
</dbReference>
<dbReference type="InterPro" id="IPR035906">
    <property type="entry name" value="MetI-like_sf"/>
</dbReference>
<evidence type="ECO:0000256" key="4">
    <source>
        <dbReference type="ARBA" id="ARBA00022692"/>
    </source>
</evidence>
<reference evidence="10" key="1">
    <citation type="journal article" date="2019" name="Int. J. Syst. Evol. Microbiol.">
        <title>The Global Catalogue of Microorganisms (GCM) 10K type strain sequencing project: providing services to taxonomists for standard genome sequencing and annotation.</title>
        <authorList>
            <consortium name="The Broad Institute Genomics Platform"/>
            <consortium name="The Broad Institute Genome Sequencing Center for Infectious Disease"/>
            <person name="Wu L."/>
            <person name="Ma J."/>
        </authorList>
    </citation>
    <scope>NUCLEOTIDE SEQUENCE [LARGE SCALE GENOMIC DNA]</scope>
    <source>
        <strain evidence="10">CGMCC 4.7643</strain>
    </source>
</reference>
<evidence type="ECO:0000256" key="1">
    <source>
        <dbReference type="ARBA" id="ARBA00004651"/>
    </source>
</evidence>
<evidence type="ECO:0000256" key="7">
    <source>
        <dbReference type="RuleBase" id="RU363032"/>
    </source>
</evidence>
<organism evidence="9 10">
    <name type="scientific">Amycolatopsis samaneae</name>
    <dbReference type="NCBI Taxonomy" id="664691"/>
    <lineage>
        <taxon>Bacteria</taxon>
        <taxon>Bacillati</taxon>
        <taxon>Actinomycetota</taxon>
        <taxon>Actinomycetes</taxon>
        <taxon>Pseudonocardiales</taxon>
        <taxon>Pseudonocardiaceae</taxon>
        <taxon>Amycolatopsis</taxon>
    </lineage>
</organism>
<evidence type="ECO:0000256" key="3">
    <source>
        <dbReference type="ARBA" id="ARBA00022475"/>
    </source>
</evidence>
<keyword evidence="2 7" id="KW-0813">Transport</keyword>
<dbReference type="CDD" id="cd06261">
    <property type="entry name" value="TM_PBP2"/>
    <property type="match status" value="1"/>
</dbReference>
<keyword evidence="4 7" id="KW-0812">Transmembrane</keyword>
<comment type="caution">
    <text evidence="9">The sequence shown here is derived from an EMBL/GenBank/DDBJ whole genome shotgun (WGS) entry which is preliminary data.</text>
</comment>
<dbReference type="PANTHER" id="PTHR30151:SF20">
    <property type="entry name" value="ABC TRANSPORTER PERMEASE PROTEIN HI_0355-RELATED"/>
    <property type="match status" value="1"/>
</dbReference>
<dbReference type="Gene3D" id="1.10.3720.10">
    <property type="entry name" value="MetI-like"/>
    <property type="match status" value="1"/>
</dbReference>
<dbReference type="RefSeq" id="WP_345399499.1">
    <property type="nucleotide sequence ID" value="NZ_BAABHG010000010.1"/>
</dbReference>
<keyword evidence="3" id="KW-1003">Cell membrane</keyword>
<evidence type="ECO:0000313" key="9">
    <source>
        <dbReference type="EMBL" id="MFD2464914.1"/>
    </source>
</evidence>
<feature type="transmembrane region" description="Helical" evidence="7">
    <location>
        <begin position="64"/>
        <end position="83"/>
    </location>
</feature>
<dbReference type="PANTHER" id="PTHR30151">
    <property type="entry name" value="ALKANE SULFONATE ABC TRANSPORTER-RELATED, MEMBRANE SUBUNIT"/>
    <property type="match status" value="1"/>
</dbReference>
<dbReference type="Pfam" id="PF00528">
    <property type="entry name" value="BPD_transp_1"/>
    <property type="match status" value="1"/>
</dbReference>
<keyword evidence="10" id="KW-1185">Reference proteome</keyword>
<comment type="subcellular location">
    <subcellularLocation>
        <location evidence="1 7">Cell membrane</location>
        <topology evidence="1 7">Multi-pass membrane protein</topology>
    </subcellularLocation>
</comment>
<evidence type="ECO:0000259" key="8">
    <source>
        <dbReference type="PROSITE" id="PS50928"/>
    </source>
</evidence>
<dbReference type="Proteomes" id="UP001597419">
    <property type="component" value="Unassembled WGS sequence"/>
</dbReference>
<evidence type="ECO:0000313" key="10">
    <source>
        <dbReference type="Proteomes" id="UP001597419"/>
    </source>
</evidence>
<evidence type="ECO:0000256" key="6">
    <source>
        <dbReference type="ARBA" id="ARBA00023136"/>
    </source>
</evidence>
<feature type="transmembrane region" description="Helical" evidence="7">
    <location>
        <begin position="219"/>
        <end position="238"/>
    </location>
</feature>
<keyword evidence="6 7" id="KW-0472">Membrane</keyword>
<proteinExistence type="inferred from homology"/>
<dbReference type="EMBL" id="JBHUKU010000028">
    <property type="protein sequence ID" value="MFD2464914.1"/>
    <property type="molecule type" value="Genomic_DNA"/>
</dbReference>
<comment type="similarity">
    <text evidence="7">Belongs to the binding-protein-dependent transport system permease family.</text>
</comment>
<dbReference type="SUPFAM" id="SSF161098">
    <property type="entry name" value="MetI-like"/>
    <property type="match status" value="1"/>
</dbReference>
<feature type="domain" description="ABC transmembrane type-1" evidence="8">
    <location>
        <begin position="57"/>
        <end position="241"/>
    </location>
</feature>
<sequence length="257" mass="27130">MTRTRTRTLGAVSVLGGIALWELLSRTVFDPLFLPPPSAIWTRFLELAADGSLPRDLGVSARTYLLGLAFAIVGGVVAGVAMASSAPIRDLLDPWVSALNATPVIALAPLFVLMLGLGIASKVVICAIVMVFPILINTYAGFSTTDPHLVEVARAYAATRWQNYVKIKLPMALPMVLAGLRLAAAHGLVGVVVSELFGAKAGIGLLIQSSAETFDTRGLFVGVVVLGVVGVVITYALAAVERRVGRWRVVQRQEGTA</sequence>
<gene>
    <name evidence="9" type="ORF">ACFSYJ_40290</name>
</gene>
<name>A0ABW5GVY7_9PSEU</name>
<feature type="transmembrane region" description="Helical" evidence="7">
    <location>
        <begin position="95"/>
        <end position="113"/>
    </location>
</feature>
<evidence type="ECO:0000256" key="2">
    <source>
        <dbReference type="ARBA" id="ARBA00022448"/>
    </source>
</evidence>
<dbReference type="PROSITE" id="PS50928">
    <property type="entry name" value="ABC_TM1"/>
    <property type="match status" value="1"/>
</dbReference>
<feature type="transmembrane region" description="Helical" evidence="7">
    <location>
        <begin position="119"/>
        <end position="140"/>
    </location>
</feature>